<dbReference type="Pfam" id="PF13464">
    <property type="entry name" value="RodZ_C"/>
    <property type="match status" value="1"/>
</dbReference>
<organism evidence="4 5">
    <name type="scientific">Tepidimonas ignava</name>
    <dbReference type="NCBI Taxonomy" id="114249"/>
    <lineage>
        <taxon>Bacteria</taxon>
        <taxon>Pseudomonadati</taxon>
        <taxon>Pseudomonadota</taxon>
        <taxon>Betaproteobacteria</taxon>
        <taxon>Burkholderiales</taxon>
        <taxon>Tepidimonas</taxon>
    </lineage>
</organism>
<feature type="compositionally biased region" description="Pro residues" evidence="1">
    <location>
        <begin position="157"/>
        <end position="193"/>
    </location>
</feature>
<dbReference type="InterPro" id="IPR001387">
    <property type="entry name" value="Cro/C1-type_HTH"/>
</dbReference>
<dbReference type="InterPro" id="IPR050400">
    <property type="entry name" value="Bact_Cytoskel_RodZ"/>
</dbReference>
<keyword evidence="2" id="KW-0472">Membrane</keyword>
<evidence type="ECO:0000259" key="3">
    <source>
        <dbReference type="PROSITE" id="PS50943"/>
    </source>
</evidence>
<feature type="region of interest" description="Disordered" evidence="1">
    <location>
        <begin position="148"/>
        <end position="211"/>
    </location>
</feature>
<protein>
    <submittedName>
        <fullName evidence="4">Cytoskeleton protein RodZ</fullName>
    </submittedName>
</protein>
<dbReference type="GO" id="GO:0003677">
    <property type="term" value="F:DNA binding"/>
    <property type="evidence" value="ECO:0007669"/>
    <property type="project" value="InterPro"/>
</dbReference>
<evidence type="ECO:0000313" key="5">
    <source>
        <dbReference type="Proteomes" id="UP000295536"/>
    </source>
</evidence>
<dbReference type="PROSITE" id="PS50943">
    <property type="entry name" value="HTH_CROC1"/>
    <property type="match status" value="1"/>
</dbReference>
<dbReference type="Proteomes" id="UP000295536">
    <property type="component" value="Unassembled WGS sequence"/>
</dbReference>
<proteinExistence type="predicted"/>
<accession>A0A4R3LPN2</accession>
<gene>
    <name evidence="4" type="ORF">EDC36_101240</name>
</gene>
<dbReference type="Gene3D" id="1.10.260.40">
    <property type="entry name" value="lambda repressor-like DNA-binding domains"/>
    <property type="match status" value="1"/>
</dbReference>
<feature type="domain" description="HTH cro/C1-type" evidence="3">
    <location>
        <begin position="17"/>
        <end position="77"/>
    </location>
</feature>
<dbReference type="SUPFAM" id="SSF47413">
    <property type="entry name" value="lambda repressor-like DNA-binding domains"/>
    <property type="match status" value="1"/>
</dbReference>
<dbReference type="RefSeq" id="WP_132961418.1">
    <property type="nucleotide sequence ID" value="NZ_SMAH01000001.1"/>
</dbReference>
<dbReference type="OrthoDB" id="5293433at2"/>
<dbReference type="PANTHER" id="PTHR34475:SF1">
    <property type="entry name" value="CYTOSKELETON PROTEIN RODZ"/>
    <property type="match status" value="1"/>
</dbReference>
<dbReference type="InterPro" id="IPR010982">
    <property type="entry name" value="Lambda_DNA-bd_dom_sf"/>
</dbReference>
<keyword evidence="2" id="KW-0812">Transmembrane</keyword>
<dbReference type="EMBL" id="SMAH01000001">
    <property type="protein sequence ID" value="TCS99966.1"/>
    <property type="molecule type" value="Genomic_DNA"/>
</dbReference>
<evidence type="ECO:0000313" key="4">
    <source>
        <dbReference type="EMBL" id="TCS99966.1"/>
    </source>
</evidence>
<evidence type="ECO:0000256" key="1">
    <source>
        <dbReference type="SAM" id="MobiDB-lite"/>
    </source>
</evidence>
<dbReference type="InterPro" id="IPR025194">
    <property type="entry name" value="RodZ-like_C"/>
</dbReference>
<dbReference type="PANTHER" id="PTHR34475">
    <property type="match status" value="1"/>
</dbReference>
<comment type="caution">
    <text evidence="4">The sequence shown here is derived from an EMBL/GenBank/DDBJ whole genome shotgun (WGS) entry which is preliminary data.</text>
</comment>
<dbReference type="AlphaFoldDB" id="A0A4R3LPN2"/>
<evidence type="ECO:0000256" key="2">
    <source>
        <dbReference type="SAM" id="Phobius"/>
    </source>
</evidence>
<feature type="transmembrane region" description="Helical" evidence="2">
    <location>
        <begin position="119"/>
        <end position="138"/>
    </location>
</feature>
<dbReference type="CDD" id="cd00093">
    <property type="entry name" value="HTH_XRE"/>
    <property type="match status" value="1"/>
</dbReference>
<name>A0A4R3LPN2_9BURK</name>
<keyword evidence="2" id="KW-1133">Transmembrane helix</keyword>
<dbReference type="Pfam" id="PF13413">
    <property type="entry name" value="HTH_25"/>
    <property type="match status" value="1"/>
</dbReference>
<reference evidence="4 5" key="1">
    <citation type="submission" date="2019-03" db="EMBL/GenBank/DDBJ databases">
        <title>Genomic Encyclopedia of Type Strains, Phase IV (KMG-IV): sequencing the most valuable type-strain genomes for metagenomic binning, comparative biology and taxonomic classification.</title>
        <authorList>
            <person name="Goeker M."/>
        </authorList>
    </citation>
    <scope>NUCLEOTIDE SEQUENCE [LARGE SCALE GENOMIC DNA]</scope>
    <source>
        <strain evidence="4 5">DSM 12034</strain>
    </source>
</reference>
<sequence>MNDTAPIHPALDAGHQLRLARERAGLPIETLAAVLKVPVQRLQALEAGAYDALPDATFTRALALSVCRALKLDPAPILAALPSTAAPRLVPVSGDLAAPMPREEQPLAFADPGNHARRLPWLLALLLLVAAVLAWWWLPQRSPEGLGLTASPSADQPAPPAAPQVASAPPPAAEASPTAPPASPAPQPTPPAGPAVEPTTPAPNVAPPSAASSATTAAAPAADALLTVRVAATSWVQVVGASGRVLLQRNVQPGEVVSLPADDAPLAVTVGRADATQVSVRGQPFDLMPVTRNNVARFEVR</sequence>